<organism evidence="1 2">
    <name type="scientific">Candidatus Marsarchaeota G2 archaeon ECH_B_SAG-M15</name>
    <dbReference type="NCBI Taxonomy" id="1978162"/>
    <lineage>
        <taxon>Archaea</taxon>
        <taxon>Candidatus Marsarchaeota</taxon>
        <taxon>Candidatus Marsarchaeota group 2</taxon>
    </lineage>
</organism>
<proteinExistence type="predicted"/>
<gene>
    <name evidence="1" type="ORF">B9Q08_01570</name>
</gene>
<protein>
    <submittedName>
        <fullName evidence="1">Uncharacterized protein</fullName>
    </submittedName>
</protein>
<comment type="caution">
    <text evidence="1">The sequence shown here is derived from an EMBL/GenBank/DDBJ whole genome shotgun (WGS) entry which is preliminary data.</text>
</comment>
<dbReference type="AlphaFoldDB" id="A0A2R6B0V2"/>
<evidence type="ECO:0000313" key="1">
    <source>
        <dbReference type="EMBL" id="PSN92287.1"/>
    </source>
</evidence>
<dbReference type="EMBL" id="NEXJ01000026">
    <property type="protein sequence ID" value="PSN92287.1"/>
    <property type="molecule type" value="Genomic_DNA"/>
</dbReference>
<evidence type="ECO:0000313" key="2">
    <source>
        <dbReference type="Proteomes" id="UP000240490"/>
    </source>
</evidence>
<sequence length="276" mass="32117">MSKHESDFKSSLTRFAQSCSKLARLVGTFETYREKGSNPYNLERMLDKIKKISSSLDTFSSFPGFSEWLNQAQSTVSELKSNYATKVAATLNELVNRDGFTLQGSIPELKVFLYTIVFDQETGFASIWYGDKREFLDRCVLDPNVIYAKLKKIHTWLTLKRFEPSDFVRRLYEAYKRVTFSNGGSAPIVKVLYEFCLGLQSEKFVVDPIRKNFNEYGRVLFSYGLYRLPAEFRVYNDKRLELIIATMKQSKKRSEHMWVPKNDRGDGTVYSFIVFR</sequence>
<dbReference type="Proteomes" id="UP000240490">
    <property type="component" value="Unassembled WGS sequence"/>
</dbReference>
<accession>A0A2R6B0V2</accession>
<reference evidence="1 2" key="1">
    <citation type="submission" date="2017-04" db="EMBL/GenBank/DDBJ databases">
        <title>Novel microbial lineages endemic to geothermal iron-oxide mats fill important gaps in the evolutionary history of Archaea.</title>
        <authorList>
            <person name="Jay Z.J."/>
            <person name="Beam J.P."/>
            <person name="Dlakic M."/>
            <person name="Rusch D.B."/>
            <person name="Kozubal M.A."/>
            <person name="Inskeep W.P."/>
        </authorList>
    </citation>
    <scope>NUCLEOTIDE SEQUENCE [LARGE SCALE GENOMIC DNA]</scope>
    <source>
        <strain evidence="1">ECH_B_SAG-M15</strain>
    </source>
</reference>
<name>A0A2R6B0V2_9ARCH</name>